<keyword evidence="3" id="KW-1185">Reference proteome</keyword>
<evidence type="ECO:0000256" key="1">
    <source>
        <dbReference type="SAM" id="Phobius"/>
    </source>
</evidence>
<feature type="transmembrane region" description="Helical" evidence="1">
    <location>
        <begin position="21"/>
        <end position="49"/>
    </location>
</feature>
<reference evidence="2 3" key="1">
    <citation type="submission" date="2020-08" db="EMBL/GenBank/DDBJ databases">
        <title>Genomic Encyclopedia of Type Strains, Phase IV (KMG-IV): sequencing the most valuable type-strain genomes for metagenomic binning, comparative biology and taxonomic classification.</title>
        <authorList>
            <person name="Goeker M."/>
        </authorList>
    </citation>
    <scope>NUCLEOTIDE SEQUENCE [LARGE SCALE GENOMIC DNA]</scope>
    <source>
        <strain evidence="2 3">DSM 102983</strain>
    </source>
</reference>
<evidence type="ECO:0000313" key="2">
    <source>
        <dbReference type="EMBL" id="MBB4621585.1"/>
    </source>
</evidence>
<proteinExistence type="predicted"/>
<keyword evidence="1" id="KW-0472">Membrane</keyword>
<protein>
    <submittedName>
        <fullName evidence="2">Uncharacterized protein</fullName>
    </submittedName>
</protein>
<dbReference type="Proteomes" id="UP000533637">
    <property type="component" value="Unassembled WGS sequence"/>
</dbReference>
<evidence type="ECO:0000313" key="3">
    <source>
        <dbReference type="Proteomes" id="UP000533637"/>
    </source>
</evidence>
<keyword evidence="1" id="KW-0812">Transmembrane</keyword>
<dbReference type="EMBL" id="JACHOC010000002">
    <property type="protein sequence ID" value="MBB4621585.1"/>
    <property type="molecule type" value="Genomic_DNA"/>
</dbReference>
<comment type="caution">
    <text evidence="2">The sequence shown here is derived from an EMBL/GenBank/DDBJ whole genome shotgun (WGS) entry which is preliminary data.</text>
</comment>
<organism evidence="2 3">
    <name type="scientific">Parabacteroides faecis</name>
    <dbReference type="NCBI Taxonomy" id="1217282"/>
    <lineage>
        <taxon>Bacteria</taxon>
        <taxon>Pseudomonadati</taxon>
        <taxon>Bacteroidota</taxon>
        <taxon>Bacteroidia</taxon>
        <taxon>Bacteroidales</taxon>
        <taxon>Tannerellaceae</taxon>
        <taxon>Parabacteroides</taxon>
    </lineage>
</organism>
<name>A0ABR6KJ93_9BACT</name>
<accession>A0ABR6KJ93</accession>
<keyword evidence="1" id="KW-1133">Transmembrane helix</keyword>
<gene>
    <name evidence="2" type="ORF">GGQ57_001479</name>
</gene>
<sequence length="76" mass="8767">MSKKKMAGSFCSPWLSRTRMYALLLLFFMADLLICACFWINALIIVFSLCIFSKIKFSSLFVQKNIYSGETKFSSE</sequence>